<reference evidence="10" key="1">
    <citation type="submission" date="2017-09" db="EMBL/GenBank/DDBJ databases">
        <title>Depth-based differentiation of microbial function through sediment-hosted aquifers and enrichment of novel symbionts in the deep terrestrial subsurface.</title>
        <authorList>
            <person name="Probst A.J."/>
            <person name="Ladd B."/>
            <person name="Jarett J.K."/>
            <person name="Geller-Mcgrath D.E."/>
            <person name="Sieber C.M.K."/>
            <person name="Emerson J.B."/>
            <person name="Anantharaman K."/>
            <person name="Thomas B.C."/>
            <person name="Malmstrom R."/>
            <person name="Stieglmeier M."/>
            <person name="Klingl A."/>
            <person name="Woyke T."/>
            <person name="Ryan C.M."/>
            <person name="Banfield J.F."/>
        </authorList>
    </citation>
    <scope>NUCLEOTIDE SEQUENCE [LARGE SCALE GENOMIC DNA]</scope>
</reference>
<evidence type="ECO:0000256" key="4">
    <source>
        <dbReference type="ARBA" id="ARBA00022723"/>
    </source>
</evidence>
<feature type="domain" description="Peptidase M24" evidence="8">
    <location>
        <begin position="12"/>
        <end position="245"/>
    </location>
</feature>
<comment type="function">
    <text evidence="1 6">Removes the N-terminal methionine from nascent proteins. The N-terminal methionine is often cleaved when the second residue in the primary sequence is small and uncharged (Met-Ala-, Cys, Gly, Pro, Ser, Thr, or Val). Requires deformylation of the N(alpha)-formylated initiator methionine before it can be hydrolyzed.</text>
</comment>
<dbReference type="InterPro" id="IPR002467">
    <property type="entry name" value="Pept_M24A_MAP1"/>
</dbReference>
<dbReference type="InterPro" id="IPR000994">
    <property type="entry name" value="Pept_M24"/>
</dbReference>
<evidence type="ECO:0000259" key="8">
    <source>
        <dbReference type="Pfam" id="PF00557"/>
    </source>
</evidence>
<evidence type="ECO:0000256" key="3">
    <source>
        <dbReference type="ARBA" id="ARBA00022670"/>
    </source>
</evidence>
<feature type="binding site" evidence="6">
    <location>
        <position position="181"/>
    </location>
    <ligand>
        <name>substrate</name>
    </ligand>
</feature>
<dbReference type="EC" id="3.4.11.18" evidence="6 7"/>
<sequence>MLNFYSPSEIKKIALAGKILAKILKILEKKSKSGISLKNLDKLAYQLIQAHKARPAFLGYQPDNALKPFGGSICASINDVVVHGLPSNYKLQNGDLLKIDLGIEYQGYFADAAITIGIGKTSKKAKQLIKATATALKKAVKTAKAGKTLADIGLVIERTSRDNGLKVIQSLTGHGIGKALHEEPTIYNYYRPQDAKIKLEPGMVLAIEPMLAVGAGEIIQRPDESWATADGSLSAHFEHTIAITKRGPRVLTLYDKV</sequence>
<evidence type="ECO:0000256" key="7">
    <source>
        <dbReference type="RuleBase" id="RU003653"/>
    </source>
</evidence>
<dbReference type="PRINTS" id="PR00599">
    <property type="entry name" value="MAPEPTIDASE"/>
</dbReference>
<dbReference type="EMBL" id="PEVJ01000010">
    <property type="protein sequence ID" value="PIU98623.1"/>
    <property type="molecule type" value="Genomic_DNA"/>
</dbReference>
<feature type="binding site" evidence="6">
    <location>
        <position position="174"/>
    </location>
    <ligand>
        <name>a divalent metal cation</name>
        <dbReference type="ChEBI" id="CHEBI:60240"/>
        <label>2</label>
        <note>catalytic</note>
    </ligand>
</feature>
<feature type="binding site" evidence="6">
    <location>
        <position position="83"/>
    </location>
    <ligand>
        <name>substrate</name>
    </ligand>
</feature>
<evidence type="ECO:0000313" key="9">
    <source>
        <dbReference type="EMBL" id="PIU98623.1"/>
    </source>
</evidence>
<dbReference type="SUPFAM" id="SSF55920">
    <property type="entry name" value="Creatinase/aminopeptidase"/>
    <property type="match status" value="1"/>
</dbReference>
<dbReference type="Pfam" id="PF00557">
    <property type="entry name" value="Peptidase_M24"/>
    <property type="match status" value="1"/>
</dbReference>
<name>A0A2M7B676_9BACT</name>
<dbReference type="GO" id="GO:0046872">
    <property type="term" value="F:metal ion binding"/>
    <property type="evidence" value="ECO:0007669"/>
    <property type="project" value="UniProtKB-UniRule"/>
</dbReference>
<keyword evidence="4 6" id="KW-0479">Metal-binding</keyword>
<feature type="binding site" evidence="6">
    <location>
        <position position="111"/>
    </location>
    <ligand>
        <name>a divalent metal cation</name>
        <dbReference type="ChEBI" id="CHEBI:60240"/>
        <label>2</label>
        <note>catalytic</note>
    </ligand>
</feature>
<gene>
    <name evidence="6 9" type="primary">map</name>
    <name evidence="9" type="ORF">COS61_00315</name>
</gene>
<dbReference type="PANTHER" id="PTHR43330:SF27">
    <property type="entry name" value="METHIONINE AMINOPEPTIDASE"/>
    <property type="match status" value="1"/>
</dbReference>
<dbReference type="GO" id="GO:0004239">
    <property type="term" value="F:initiator methionyl aminopeptidase activity"/>
    <property type="evidence" value="ECO:0007669"/>
    <property type="project" value="UniProtKB-UniRule"/>
</dbReference>
<evidence type="ECO:0000313" key="10">
    <source>
        <dbReference type="Proteomes" id="UP000228949"/>
    </source>
</evidence>
<dbReference type="Proteomes" id="UP000228949">
    <property type="component" value="Unassembled WGS sequence"/>
</dbReference>
<feature type="binding site" evidence="6">
    <location>
        <position position="208"/>
    </location>
    <ligand>
        <name>a divalent metal cation</name>
        <dbReference type="ChEBI" id="CHEBI:60240"/>
        <label>2</label>
        <note>catalytic</note>
    </ligand>
</feature>
<feature type="binding site" evidence="6">
    <location>
        <position position="111"/>
    </location>
    <ligand>
        <name>a divalent metal cation</name>
        <dbReference type="ChEBI" id="CHEBI:60240"/>
        <label>1</label>
    </ligand>
</feature>
<comment type="cofactor">
    <cofactor evidence="6">
        <name>Co(2+)</name>
        <dbReference type="ChEBI" id="CHEBI:48828"/>
    </cofactor>
    <cofactor evidence="6">
        <name>Zn(2+)</name>
        <dbReference type="ChEBI" id="CHEBI:29105"/>
    </cofactor>
    <cofactor evidence="6">
        <name>Mn(2+)</name>
        <dbReference type="ChEBI" id="CHEBI:29035"/>
    </cofactor>
    <cofactor evidence="6">
        <name>Fe(2+)</name>
        <dbReference type="ChEBI" id="CHEBI:29033"/>
    </cofactor>
    <text evidence="6">Binds 2 divalent metal cations per subunit. Has a high-affinity and a low affinity metal-binding site. The true nature of the physiological cofactor is under debate. The enzyme is active with cobalt, zinc, manganese or divalent iron ions. Most likely, methionine aminopeptidases function as mononuclear Fe(2+)-metalloproteases under physiological conditions, and the catalytically relevant metal-binding site has been assigned to the histidine-containing high-affinity site.</text>
</comment>
<evidence type="ECO:0000256" key="2">
    <source>
        <dbReference type="ARBA" id="ARBA00022438"/>
    </source>
</evidence>
<dbReference type="GO" id="GO:0005829">
    <property type="term" value="C:cytosol"/>
    <property type="evidence" value="ECO:0007669"/>
    <property type="project" value="TreeGrafter"/>
</dbReference>
<keyword evidence="5 6" id="KW-0378">Hydrolase</keyword>
<keyword evidence="3 6" id="KW-0645">Protease</keyword>
<evidence type="ECO:0000256" key="6">
    <source>
        <dbReference type="HAMAP-Rule" id="MF_01974"/>
    </source>
</evidence>
<dbReference type="Gene3D" id="3.90.230.10">
    <property type="entry name" value="Creatinase/methionine aminopeptidase superfamily"/>
    <property type="match status" value="1"/>
</dbReference>
<comment type="similarity">
    <text evidence="6">Belongs to the peptidase M24A family. Methionine aminopeptidase type 1 subfamily.</text>
</comment>
<dbReference type="NCBIfam" id="TIGR00500">
    <property type="entry name" value="met_pdase_I"/>
    <property type="match status" value="1"/>
</dbReference>
<dbReference type="PANTHER" id="PTHR43330">
    <property type="entry name" value="METHIONINE AMINOPEPTIDASE"/>
    <property type="match status" value="1"/>
</dbReference>
<dbReference type="InterPro" id="IPR001714">
    <property type="entry name" value="Pept_M24_MAP"/>
</dbReference>
<organism evidence="9 10">
    <name type="scientific">Candidatus Wolfebacteria bacterium CG03_land_8_20_14_0_80_40_12</name>
    <dbReference type="NCBI Taxonomy" id="1975069"/>
    <lineage>
        <taxon>Bacteria</taxon>
        <taxon>Candidatus Wolfeibacteriota</taxon>
    </lineage>
</organism>
<dbReference type="GO" id="GO:0006508">
    <property type="term" value="P:proteolysis"/>
    <property type="evidence" value="ECO:0007669"/>
    <property type="project" value="UniProtKB-KW"/>
</dbReference>
<evidence type="ECO:0000256" key="5">
    <source>
        <dbReference type="ARBA" id="ARBA00022801"/>
    </source>
</evidence>
<comment type="catalytic activity">
    <reaction evidence="6 7">
        <text>Release of N-terminal amino acids, preferentially methionine, from peptides and arylamides.</text>
        <dbReference type="EC" id="3.4.11.18"/>
    </reaction>
</comment>
<dbReference type="HAMAP" id="MF_01974">
    <property type="entry name" value="MetAP_1"/>
    <property type="match status" value="1"/>
</dbReference>
<accession>A0A2M7B676</accession>
<comment type="subunit">
    <text evidence="6">Monomer.</text>
</comment>
<comment type="caution">
    <text evidence="9">The sequence shown here is derived from an EMBL/GenBank/DDBJ whole genome shotgun (WGS) entry which is preliminary data.</text>
</comment>
<feature type="binding site" evidence="6">
    <location>
        <position position="238"/>
    </location>
    <ligand>
        <name>a divalent metal cation</name>
        <dbReference type="ChEBI" id="CHEBI:60240"/>
        <label>2</label>
        <note>catalytic</note>
    </ligand>
</feature>
<dbReference type="AlphaFoldDB" id="A0A2M7B676"/>
<protein>
    <recommendedName>
        <fullName evidence="6 7">Methionine aminopeptidase</fullName>
        <shortName evidence="6">MAP</shortName>
        <shortName evidence="6">MetAP</shortName>
        <ecNumber evidence="6 7">3.4.11.18</ecNumber>
    </recommendedName>
    <alternativeName>
        <fullName evidence="6">Peptidase M</fullName>
    </alternativeName>
</protein>
<proteinExistence type="inferred from homology"/>
<feature type="binding site" evidence="6">
    <location>
        <position position="100"/>
    </location>
    <ligand>
        <name>a divalent metal cation</name>
        <dbReference type="ChEBI" id="CHEBI:60240"/>
        <label>1</label>
    </ligand>
</feature>
<feature type="binding site" evidence="6">
    <location>
        <position position="238"/>
    </location>
    <ligand>
        <name>a divalent metal cation</name>
        <dbReference type="ChEBI" id="CHEBI:60240"/>
        <label>1</label>
    </ligand>
</feature>
<dbReference type="GO" id="GO:0070006">
    <property type="term" value="F:metalloaminopeptidase activity"/>
    <property type="evidence" value="ECO:0007669"/>
    <property type="project" value="UniProtKB-UniRule"/>
</dbReference>
<dbReference type="InterPro" id="IPR036005">
    <property type="entry name" value="Creatinase/aminopeptidase-like"/>
</dbReference>
<keyword evidence="2 6" id="KW-0031">Aminopeptidase</keyword>
<dbReference type="CDD" id="cd01086">
    <property type="entry name" value="MetAP1"/>
    <property type="match status" value="1"/>
</dbReference>
<evidence type="ECO:0000256" key="1">
    <source>
        <dbReference type="ARBA" id="ARBA00002521"/>
    </source>
</evidence>